<proteinExistence type="predicted"/>
<dbReference type="AlphaFoldDB" id="A0A330LXA5"/>
<reference evidence="2" key="1">
    <citation type="submission" date="2018-06" db="EMBL/GenBank/DDBJ databases">
        <authorList>
            <person name="Cea G.-C."/>
            <person name="William W."/>
        </authorList>
    </citation>
    <scope>NUCLEOTIDE SEQUENCE [LARGE SCALE GENOMIC DNA]</scope>
    <source>
        <strain evidence="2">DB21MT-2</strain>
    </source>
</reference>
<gene>
    <name evidence="1" type="ORF">SHEWBE_0520</name>
</gene>
<accession>A0A330LXA5</accession>
<evidence type="ECO:0000313" key="1">
    <source>
        <dbReference type="EMBL" id="SQH74505.1"/>
    </source>
</evidence>
<name>A0A330LXA5_9GAMM</name>
<dbReference type="EMBL" id="LS483452">
    <property type="protein sequence ID" value="SQH74505.1"/>
    <property type="molecule type" value="Genomic_DNA"/>
</dbReference>
<dbReference type="Proteomes" id="UP000250123">
    <property type="component" value="Chromosome SHEWBE"/>
</dbReference>
<dbReference type="KEGG" id="sbk:SHEWBE_0520"/>
<evidence type="ECO:0000313" key="2">
    <source>
        <dbReference type="Proteomes" id="UP000250123"/>
    </source>
</evidence>
<organism evidence="1 2">
    <name type="scientific">Shewanella benthica</name>
    <dbReference type="NCBI Taxonomy" id="43661"/>
    <lineage>
        <taxon>Bacteria</taxon>
        <taxon>Pseudomonadati</taxon>
        <taxon>Pseudomonadota</taxon>
        <taxon>Gammaproteobacteria</taxon>
        <taxon>Alteromonadales</taxon>
        <taxon>Shewanellaceae</taxon>
        <taxon>Shewanella</taxon>
    </lineage>
</organism>
<protein>
    <submittedName>
        <fullName evidence="1">Uncharacterized protein</fullName>
    </submittedName>
</protein>
<sequence length="38" mass="4269">MTWSKDKSKLDAVVEESLRSAALWDEVKDRLDSAAFGL</sequence>